<reference evidence="3" key="1">
    <citation type="journal article" date="2014" name="Science">
        <title>Ancient hybridizations among the ancestral genomes of bread wheat.</title>
        <authorList>
            <consortium name="International Wheat Genome Sequencing Consortium,"/>
            <person name="Marcussen T."/>
            <person name="Sandve S.R."/>
            <person name="Heier L."/>
            <person name="Spannagl M."/>
            <person name="Pfeifer M."/>
            <person name="Jakobsen K.S."/>
            <person name="Wulff B.B."/>
            <person name="Steuernagel B."/>
            <person name="Mayer K.F."/>
            <person name="Olsen O.A."/>
        </authorList>
    </citation>
    <scope>NUCLEOTIDE SEQUENCE [LARGE SCALE GENOMIC DNA]</scope>
    <source>
        <strain evidence="3">cv. AL8/78</strain>
    </source>
</reference>
<reference evidence="3" key="2">
    <citation type="journal article" date="2017" name="Nat. Plants">
        <title>The Aegilops tauschii genome reveals multiple impacts of transposons.</title>
        <authorList>
            <person name="Zhao G."/>
            <person name="Zou C."/>
            <person name="Li K."/>
            <person name="Wang K."/>
            <person name="Li T."/>
            <person name="Gao L."/>
            <person name="Zhang X."/>
            <person name="Wang H."/>
            <person name="Yang Z."/>
            <person name="Liu X."/>
            <person name="Jiang W."/>
            <person name="Mao L."/>
            <person name="Kong X."/>
            <person name="Jiao Y."/>
            <person name="Jia J."/>
        </authorList>
    </citation>
    <scope>NUCLEOTIDE SEQUENCE [LARGE SCALE GENOMIC DNA]</scope>
    <source>
        <strain evidence="3">cv. AL8/78</strain>
    </source>
</reference>
<dbReference type="InterPro" id="IPR012337">
    <property type="entry name" value="RNaseH-like_sf"/>
</dbReference>
<evidence type="ECO:0000313" key="3">
    <source>
        <dbReference type="Proteomes" id="UP000015105"/>
    </source>
</evidence>
<keyword evidence="3" id="KW-1185">Reference proteome</keyword>
<dbReference type="InterPro" id="IPR044730">
    <property type="entry name" value="RNase_H-like_dom_plant"/>
</dbReference>
<organism evidence="2 3">
    <name type="scientific">Aegilops tauschii subsp. strangulata</name>
    <name type="common">Goatgrass</name>
    <dbReference type="NCBI Taxonomy" id="200361"/>
    <lineage>
        <taxon>Eukaryota</taxon>
        <taxon>Viridiplantae</taxon>
        <taxon>Streptophyta</taxon>
        <taxon>Embryophyta</taxon>
        <taxon>Tracheophyta</taxon>
        <taxon>Spermatophyta</taxon>
        <taxon>Magnoliopsida</taxon>
        <taxon>Liliopsida</taxon>
        <taxon>Poales</taxon>
        <taxon>Poaceae</taxon>
        <taxon>BOP clade</taxon>
        <taxon>Pooideae</taxon>
        <taxon>Triticodae</taxon>
        <taxon>Triticeae</taxon>
        <taxon>Triticinae</taxon>
        <taxon>Aegilops</taxon>
    </lineage>
</organism>
<reference evidence="2" key="3">
    <citation type="journal article" date="2017" name="Nature">
        <title>Genome sequence of the progenitor of the wheat D genome Aegilops tauschii.</title>
        <authorList>
            <person name="Luo M.C."/>
            <person name="Gu Y.Q."/>
            <person name="Puiu D."/>
            <person name="Wang H."/>
            <person name="Twardziok S.O."/>
            <person name="Deal K.R."/>
            <person name="Huo N."/>
            <person name="Zhu T."/>
            <person name="Wang L."/>
            <person name="Wang Y."/>
            <person name="McGuire P.E."/>
            <person name="Liu S."/>
            <person name="Long H."/>
            <person name="Ramasamy R.K."/>
            <person name="Rodriguez J.C."/>
            <person name="Van S.L."/>
            <person name="Yuan L."/>
            <person name="Wang Z."/>
            <person name="Xia Z."/>
            <person name="Xiao L."/>
            <person name="Anderson O.D."/>
            <person name="Ouyang S."/>
            <person name="Liang Y."/>
            <person name="Zimin A.V."/>
            <person name="Pertea G."/>
            <person name="Qi P."/>
            <person name="Bennetzen J.L."/>
            <person name="Dai X."/>
            <person name="Dawson M.W."/>
            <person name="Muller H.G."/>
            <person name="Kugler K."/>
            <person name="Rivarola-Duarte L."/>
            <person name="Spannagl M."/>
            <person name="Mayer K.F.X."/>
            <person name="Lu F.H."/>
            <person name="Bevan M.W."/>
            <person name="Leroy P."/>
            <person name="Li P."/>
            <person name="You F.M."/>
            <person name="Sun Q."/>
            <person name="Liu Z."/>
            <person name="Lyons E."/>
            <person name="Wicker T."/>
            <person name="Salzberg S.L."/>
            <person name="Devos K.M."/>
            <person name="Dvorak J."/>
        </authorList>
    </citation>
    <scope>NUCLEOTIDE SEQUENCE [LARGE SCALE GENOMIC DNA]</scope>
    <source>
        <strain evidence="2">cv. AL8/78</strain>
    </source>
</reference>
<dbReference type="InterPro" id="IPR002156">
    <property type="entry name" value="RNaseH_domain"/>
</dbReference>
<proteinExistence type="predicted"/>
<protein>
    <recommendedName>
        <fullName evidence="1">RNase H type-1 domain-containing protein</fullName>
    </recommendedName>
</protein>
<dbReference type="PANTHER" id="PTHR47723:SF24">
    <property type="entry name" value="RNASE H TYPE-1 DOMAIN-CONTAINING PROTEIN"/>
    <property type="match status" value="1"/>
</dbReference>
<feature type="domain" description="RNase H type-1" evidence="1">
    <location>
        <begin position="2"/>
        <end position="73"/>
    </location>
</feature>
<reference evidence="2" key="5">
    <citation type="journal article" date="2021" name="G3 (Bethesda)">
        <title>Aegilops tauschii genome assembly Aet v5.0 features greater sequence contiguity and improved annotation.</title>
        <authorList>
            <person name="Wang L."/>
            <person name="Zhu T."/>
            <person name="Rodriguez J.C."/>
            <person name="Deal K.R."/>
            <person name="Dubcovsky J."/>
            <person name="McGuire P.E."/>
            <person name="Lux T."/>
            <person name="Spannagl M."/>
            <person name="Mayer K.F.X."/>
            <person name="Baldrich P."/>
            <person name="Meyers B.C."/>
            <person name="Huo N."/>
            <person name="Gu Y.Q."/>
            <person name="Zhou H."/>
            <person name="Devos K.M."/>
            <person name="Bennetzen J.L."/>
            <person name="Unver T."/>
            <person name="Budak H."/>
            <person name="Gulick P.J."/>
            <person name="Galiba G."/>
            <person name="Kalapos B."/>
            <person name="Nelson D.R."/>
            <person name="Li P."/>
            <person name="You F.M."/>
            <person name="Luo M.C."/>
            <person name="Dvorak J."/>
        </authorList>
    </citation>
    <scope>NUCLEOTIDE SEQUENCE [LARGE SCALE GENOMIC DNA]</scope>
    <source>
        <strain evidence="2">cv. AL8/78</strain>
    </source>
</reference>
<reference evidence="2" key="4">
    <citation type="submission" date="2019-03" db="UniProtKB">
        <authorList>
            <consortium name="EnsemblPlants"/>
        </authorList>
    </citation>
    <scope>IDENTIFICATION</scope>
</reference>
<evidence type="ECO:0000259" key="1">
    <source>
        <dbReference type="Pfam" id="PF13456"/>
    </source>
</evidence>
<evidence type="ECO:0000313" key="2">
    <source>
        <dbReference type="EnsemblPlants" id="AET7Gv20444000.1"/>
    </source>
</evidence>
<dbReference type="PANTHER" id="PTHR47723">
    <property type="entry name" value="OS05G0353850 PROTEIN"/>
    <property type="match status" value="1"/>
</dbReference>
<dbReference type="Proteomes" id="UP000015105">
    <property type="component" value="Chromosome 7D"/>
</dbReference>
<dbReference type="Gramene" id="AET7Gv20444000.1">
    <property type="protein sequence ID" value="AET7Gv20444000.1"/>
    <property type="gene ID" value="AET7Gv20444000"/>
</dbReference>
<sequence length="105" mass="11648">MQGMALAIQHCQQPIIVQSDSSTALSALSGTSLTRSAYGHLVAEIRHLMVDRAFIPMKINRVQNRVADRLATYSRMKRTTAVWLGRGPPCVEELLPLDCNPMIVE</sequence>
<dbReference type="InterPro" id="IPR053151">
    <property type="entry name" value="RNase_H-like"/>
</dbReference>
<dbReference type="AlphaFoldDB" id="A0A453R394"/>
<name>A0A453R394_AEGTS</name>
<dbReference type="SUPFAM" id="SSF53098">
    <property type="entry name" value="Ribonuclease H-like"/>
    <property type="match status" value="1"/>
</dbReference>
<dbReference type="EnsemblPlants" id="AET7Gv20444000.1">
    <property type="protein sequence ID" value="AET7Gv20444000.1"/>
    <property type="gene ID" value="AET7Gv20444000"/>
</dbReference>
<dbReference type="Pfam" id="PF13456">
    <property type="entry name" value="RVT_3"/>
    <property type="match status" value="1"/>
</dbReference>
<accession>A0A453R394</accession>
<dbReference type="GO" id="GO:0003676">
    <property type="term" value="F:nucleic acid binding"/>
    <property type="evidence" value="ECO:0007669"/>
    <property type="project" value="InterPro"/>
</dbReference>
<dbReference type="GO" id="GO:0004523">
    <property type="term" value="F:RNA-DNA hybrid ribonuclease activity"/>
    <property type="evidence" value="ECO:0007669"/>
    <property type="project" value="InterPro"/>
</dbReference>
<dbReference type="CDD" id="cd06222">
    <property type="entry name" value="RNase_H_like"/>
    <property type="match status" value="1"/>
</dbReference>